<sequence>SPGHDGFRLGLRPAARARRRKRHDGRRRHRRRGGGPPRPARPPRLHRPLEVGALHHSGGDRGEVLVLRRVGEPDQLPDGAAGRGQRQGGVRHQRLERRGAAAAAARRRPSRLVVRPLPHHRRRLPALHPGLRNAGPLDVALLGQPQMQQYHRRRYAMPAAVRSTDGRVLHLPVPGGRRAGRAQAVRPGLRRRPVRPEPPAGGRLAELLLQLVVLRHMRRHGRHADLPQLHPGQRRLGPRLRHPVRRHGLRPRRLLARHPHLPLLRLRHQAAEPVRSYRRGFRGVAEQAAEVD</sequence>
<dbReference type="EMBL" id="AK367842">
    <property type="protein sequence ID" value="BAJ99045.1"/>
    <property type="molecule type" value="mRNA"/>
</dbReference>
<dbReference type="EMBL" id="AK365299">
    <property type="protein sequence ID" value="BAJ96502.1"/>
    <property type="molecule type" value="mRNA"/>
</dbReference>
<organism evidence="2">
    <name type="scientific">Hordeum vulgare subsp. vulgare</name>
    <name type="common">Domesticated barley</name>
    <dbReference type="NCBI Taxonomy" id="112509"/>
    <lineage>
        <taxon>Eukaryota</taxon>
        <taxon>Viridiplantae</taxon>
        <taxon>Streptophyta</taxon>
        <taxon>Embryophyta</taxon>
        <taxon>Tracheophyta</taxon>
        <taxon>Spermatophyta</taxon>
        <taxon>Magnoliopsida</taxon>
        <taxon>Liliopsida</taxon>
        <taxon>Poales</taxon>
        <taxon>Poaceae</taxon>
        <taxon>BOP clade</taxon>
        <taxon>Pooideae</taxon>
        <taxon>Triticodae</taxon>
        <taxon>Triticeae</taxon>
        <taxon>Hordeinae</taxon>
        <taxon>Hordeum</taxon>
    </lineage>
</organism>
<feature type="region of interest" description="Disordered" evidence="1">
    <location>
        <begin position="1"/>
        <end position="46"/>
    </location>
</feature>
<evidence type="ECO:0000313" key="2">
    <source>
        <dbReference type="EMBL" id="BAJ96502.1"/>
    </source>
</evidence>
<name>F2DN31_HORVV</name>
<dbReference type="AlphaFoldDB" id="F2DN31"/>
<reference evidence="2" key="1">
    <citation type="journal article" date="2011" name="Plant Physiol.">
        <title>Comprehensive sequence analysis of 24,783 barley full-length cDNAs derived from 12 clone libraries.</title>
        <authorList>
            <person name="Matsumoto T."/>
            <person name="Tanaka T."/>
            <person name="Sakai H."/>
            <person name="Amano N."/>
            <person name="Kanamori H."/>
            <person name="Kurita K."/>
            <person name="Kikuta A."/>
            <person name="Kamiya K."/>
            <person name="Yamamoto M."/>
            <person name="Ikawa H."/>
            <person name="Fujii N."/>
            <person name="Hori K."/>
            <person name="Itoh T."/>
            <person name="Sato K."/>
        </authorList>
    </citation>
    <scope>NUCLEOTIDE SEQUENCE</scope>
    <source>
        <tissue evidence="2">Shoot and root</tissue>
    </source>
</reference>
<proteinExistence type="evidence at transcript level"/>
<accession>F2DN31</accession>
<protein>
    <submittedName>
        <fullName evidence="2">Predicted protein</fullName>
    </submittedName>
</protein>
<feature type="region of interest" description="Disordered" evidence="1">
    <location>
        <begin position="73"/>
        <end position="109"/>
    </location>
</feature>
<feature type="compositionally biased region" description="Low complexity" evidence="1">
    <location>
        <begin position="172"/>
        <end position="187"/>
    </location>
</feature>
<evidence type="ECO:0000256" key="1">
    <source>
        <dbReference type="SAM" id="MobiDB-lite"/>
    </source>
</evidence>
<feature type="compositionally biased region" description="Basic residues" evidence="1">
    <location>
        <begin position="15"/>
        <end position="33"/>
    </location>
</feature>
<feature type="region of interest" description="Disordered" evidence="1">
    <location>
        <begin position="168"/>
        <end position="198"/>
    </location>
</feature>
<feature type="non-terminal residue" evidence="2">
    <location>
        <position position="1"/>
    </location>
</feature>